<dbReference type="Pfam" id="PF03690">
    <property type="entry name" value="MYG1_exonuc"/>
    <property type="match status" value="1"/>
</dbReference>
<comment type="caution">
    <text evidence="3">The sequence shown here is derived from an EMBL/GenBank/DDBJ whole genome shotgun (WGS) entry which is preliminary data.</text>
</comment>
<evidence type="ECO:0000256" key="1">
    <source>
        <dbReference type="ARBA" id="ARBA00010105"/>
    </source>
</evidence>
<dbReference type="GO" id="GO:0005634">
    <property type="term" value="C:nucleus"/>
    <property type="evidence" value="ECO:0007669"/>
    <property type="project" value="TreeGrafter"/>
</dbReference>
<comment type="similarity">
    <text evidence="1">Belongs to the MYG1 family.</text>
</comment>
<dbReference type="Proteomes" id="UP000565441">
    <property type="component" value="Unassembled WGS sequence"/>
</dbReference>
<dbReference type="PANTHER" id="PTHR11215">
    <property type="entry name" value="METAL DEPENDENT HYDROLASE - RELATED"/>
    <property type="match status" value="1"/>
</dbReference>
<sequence length="768" mass="83755">MWDPYQVDTEPHLIRGAQTGYNICNSTTQNQDSLCQTSFVNSIDDFCLWAPIDPGSVVGDIEGEMVAWCTKPGHGTRLIPRDALQGVQFMRTPDYVQVIGFIDQTKINILAGDWGGEMDPHGADLRGNPLGGLLYSNAWSGSDNNRYNQVIEWHNFIGGNAFCIKACDPSKPNAAKFCEHIFDRIGCAYNAPNRAQNGTFESCEGENQDFPGTYVQDGVTMTYTQPPESLGAISTMPYTARVPESSNCVAHTSSVVFAALASVTAPGESTSAAAPTGTGAAGSSGTSKPAAPGSGTGTGTAAGAGSTGNAAGTIAVSDTYGVIRRHYARSIASPRAQPLIQLIWIPHCPASRVCMHVERSNVQISMRDPLVLKLKLERQMPVDARVMLQRGLLRPPSIYRHRRSSLSPTLLLRSRALMTTAAQETPAKRQKLQQVIGTHNGTFHCDEALAVFLLRRTNKYRDAGLKRTRDPALLDTCDIVVDVGAVYDEGKQRFDHHQRGFAEVFGHGFETKLSSAGLVYNLITKLLPERHFGREVVANTVQLPLDDPKVETLWLKVYREFIEAIDAIDNGIPQYPSELKPKYRSRTDLSSRVAALNPAWNQPADAQTLDALFDKASLLTGEEFLGKLNYYASAWLPARDILVASVAQSKENVDPTGKIVLFEQFLPWKEHLFELEADPSSNINAGDATYVVYPDEMGGNWRVQAVPVSPESFESRKALPEKWRGLRDEELSTASGIPGGIFIHASGFIGGNKTKEGALQLARAALLM</sequence>
<dbReference type="EMBL" id="JAACJP010000036">
    <property type="protein sequence ID" value="KAF5374485.1"/>
    <property type="molecule type" value="Genomic_DNA"/>
</dbReference>
<feature type="region of interest" description="Disordered" evidence="2">
    <location>
        <begin position="268"/>
        <end position="308"/>
    </location>
</feature>
<dbReference type="AlphaFoldDB" id="A0A8H5H0R0"/>
<accession>A0A8H5H0R0</accession>
<proteinExistence type="inferred from homology"/>
<name>A0A8H5H0R0_9AGAR</name>
<evidence type="ECO:0000313" key="4">
    <source>
        <dbReference type="Proteomes" id="UP000565441"/>
    </source>
</evidence>
<dbReference type="PANTHER" id="PTHR11215:SF1">
    <property type="entry name" value="MYG1 EXONUCLEASE"/>
    <property type="match status" value="1"/>
</dbReference>
<dbReference type="InterPro" id="IPR003226">
    <property type="entry name" value="MYG1_exonuclease"/>
</dbReference>
<protein>
    <recommendedName>
        <fullName evidence="5">Metal-dependent protein hydrolase</fullName>
    </recommendedName>
</protein>
<organism evidence="3 4">
    <name type="scientific">Tricholomella constricta</name>
    <dbReference type="NCBI Taxonomy" id="117010"/>
    <lineage>
        <taxon>Eukaryota</taxon>
        <taxon>Fungi</taxon>
        <taxon>Dikarya</taxon>
        <taxon>Basidiomycota</taxon>
        <taxon>Agaricomycotina</taxon>
        <taxon>Agaricomycetes</taxon>
        <taxon>Agaricomycetidae</taxon>
        <taxon>Agaricales</taxon>
        <taxon>Tricholomatineae</taxon>
        <taxon>Lyophyllaceae</taxon>
        <taxon>Tricholomella</taxon>
    </lineage>
</organism>
<keyword evidence="4" id="KW-1185">Reference proteome</keyword>
<dbReference type="OrthoDB" id="10265310at2759"/>
<gene>
    <name evidence="3" type="ORF">D9615_009046</name>
</gene>
<feature type="compositionally biased region" description="Gly residues" evidence="2">
    <location>
        <begin position="294"/>
        <end position="306"/>
    </location>
</feature>
<evidence type="ECO:0000313" key="3">
    <source>
        <dbReference type="EMBL" id="KAF5374485.1"/>
    </source>
</evidence>
<dbReference type="GO" id="GO:0005737">
    <property type="term" value="C:cytoplasm"/>
    <property type="evidence" value="ECO:0007669"/>
    <property type="project" value="TreeGrafter"/>
</dbReference>
<evidence type="ECO:0000256" key="2">
    <source>
        <dbReference type="SAM" id="MobiDB-lite"/>
    </source>
</evidence>
<evidence type="ECO:0008006" key="5">
    <source>
        <dbReference type="Google" id="ProtNLM"/>
    </source>
</evidence>
<feature type="compositionally biased region" description="Low complexity" evidence="2">
    <location>
        <begin position="269"/>
        <end position="293"/>
    </location>
</feature>
<reference evidence="3 4" key="1">
    <citation type="journal article" date="2020" name="ISME J.">
        <title>Uncovering the hidden diversity of litter-decomposition mechanisms in mushroom-forming fungi.</title>
        <authorList>
            <person name="Floudas D."/>
            <person name="Bentzer J."/>
            <person name="Ahren D."/>
            <person name="Johansson T."/>
            <person name="Persson P."/>
            <person name="Tunlid A."/>
        </authorList>
    </citation>
    <scope>NUCLEOTIDE SEQUENCE [LARGE SCALE GENOMIC DNA]</scope>
    <source>
        <strain evidence="3 4">CBS 661.87</strain>
    </source>
</reference>